<keyword evidence="5" id="KW-0472">Membrane</keyword>
<evidence type="ECO:0000256" key="6">
    <source>
        <dbReference type="RuleBase" id="RU364120"/>
    </source>
</evidence>
<name>A0A066WRE1_TILAU</name>
<evidence type="ECO:0000313" key="8">
    <source>
        <dbReference type="EMBL" id="KDN53230.1"/>
    </source>
</evidence>
<accession>A0A066WRE1</accession>
<dbReference type="InParanoid" id="A0A066WRE1"/>
<organism evidence="8 9">
    <name type="scientific">Tilletiaria anomala (strain ATCC 24038 / CBS 436.72 / UBC 951)</name>
    <dbReference type="NCBI Taxonomy" id="1037660"/>
    <lineage>
        <taxon>Eukaryota</taxon>
        <taxon>Fungi</taxon>
        <taxon>Dikarya</taxon>
        <taxon>Basidiomycota</taxon>
        <taxon>Ustilaginomycotina</taxon>
        <taxon>Exobasidiomycetes</taxon>
        <taxon>Georgefischeriales</taxon>
        <taxon>Tilletiariaceae</taxon>
        <taxon>Tilletiaria</taxon>
    </lineage>
</organism>
<comment type="subcellular location">
    <subcellularLocation>
        <location evidence="6">Membrane</location>
        <topology evidence="6">Single-pass membrane protein</topology>
    </subcellularLocation>
    <subcellularLocation>
        <location evidence="6">Endoplasmic reticulum membrane</location>
        <topology evidence="6">Single-pass membrane protein</topology>
    </subcellularLocation>
</comment>
<dbReference type="OrthoDB" id="16679at2759"/>
<keyword evidence="3 6" id="KW-0256">Endoplasmic reticulum</keyword>
<reference evidence="8 9" key="1">
    <citation type="submission" date="2014-05" db="EMBL/GenBank/DDBJ databases">
        <title>Draft genome sequence of a rare smut relative, Tilletiaria anomala UBC 951.</title>
        <authorList>
            <consortium name="DOE Joint Genome Institute"/>
            <person name="Toome M."/>
            <person name="Kuo A."/>
            <person name="Henrissat B."/>
            <person name="Lipzen A."/>
            <person name="Tritt A."/>
            <person name="Yoshinaga Y."/>
            <person name="Zane M."/>
            <person name="Barry K."/>
            <person name="Grigoriev I.V."/>
            <person name="Spatafora J.W."/>
            <person name="Aimea M.C."/>
        </authorList>
    </citation>
    <scope>NUCLEOTIDE SEQUENCE [LARGE SCALE GENOMIC DNA]</scope>
    <source>
        <strain evidence="8 9">UBC 951</strain>
    </source>
</reference>
<feature type="region of interest" description="Disordered" evidence="7">
    <location>
        <begin position="1"/>
        <end position="34"/>
    </location>
</feature>
<evidence type="ECO:0000256" key="5">
    <source>
        <dbReference type="ARBA" id="ARBA00023136"/>
    </source>
</evidence>
<dbReference type="GeneID" id="25267967"/>
<keyword evidence="2" id="KW-0812">Transmembrane</keyword>
<dbReference type="InterPro" id="IPR010580">
    <property type="entry name" value="ER_stress-assoc"/>
</dbReference>
<gene>
    <name evidence="8" type="ORF">K437DRAFT_95776</name>
</gene>
<comment type="function">
    <text evidence="6">Interacts with target proteins during translocation into the lumen of the endoplasmic reticulum. Protects unfolded target proteins against degradation and facilitate correct glycosylation.</text>
</comment>
<evidence type="ECO:0000256" key="7">
    <source>
        <dbReference type="SAM" id="MobiDB-lite"/>
    </source>
</evidence>
<evidence type="ECO:0000313" key="9">
    <source>
        <dbReference type="Proteomes" id="UP000027361"/>
    </source>
</evidence>
<dbReference type="Proteomes" id="UP000027361">
    <property type="component" value="Unassembled WGS sequence"/>
</dbReference>
<dbReference type="HOGENOM" id="CLU_2905752_0_0_1"/>
<evidence type="ECO:0000256" key="4">
    <source>
        <dbReference type="ARBA" id="ARBA00022989"/>
    </source>
</evidence>
<protein>
    <recommendedName>
        <fullName evidence="6">Stress-associated endoplasmic reticulum protein</fullName>
    </recommendedName>
</protein>
<evidence type="ECO:0000256" key="3">
    <source>
        <dbReference type="ARBA" id="ARBA00022824"/>
    </source>
</evidence>
<proteinExistence type="inferred from homology"/>
<dbReference type="Pfam" id="PF06624">
    <property type="entry name" value="RAMP4"/>
    <property type="match status" value="1"/>
</dbReference>
<dbReference type="EMBL" id="JMSN01000003">
    <property type="protein sequence ID" value="KDN53230.1"/>
    <property type="molecule type" value="Genomic_DNA"/>
</dbReference>
<dbReference type="RefSeq" id="XP_013246069.1">
    <property type="nucleotide sequence ID" value="XM_013390615.1"/>
</dbReference>
<dbReference type="AlphaFoldDB" id="A0A066WRE1"/>
<sequence length="62" mass="6640">MPTGKDIRAKNQRNAATARAGKQVKRPSYAERAANKSPVPPALLYLFIFVVVGGDEVTGIKA</sequence>
<keyword evidence="4" id="KW-1133">Transmembrane helix</keyword>
<comment type="caution">
    <text evidence="8">The sequence shown here is derived from an EMBL/GenBank/DDBJ whole genome shotgun (WGS) entry which is preliminary data.</text>
</comment>
<keyword evidence="9" id="KW-1185">Reference proteome</keyword>
<comment type="similarity">
    <text evidence="1 6">Belongs to the RAMP4 family.</text>
</comment>
<evidence type="ECO:0000256" key="1">
    <source>
        <dbReference type="ARBA" id="ARBA00005500"/>
    </source>
</evidence>
<evidence type="ECO:0000256" key="2">
    <source>
        <dbReference type="ARBA" id="ARBA00022692"/>
    </source>
</evidence>
<dbReference type="GO" id="GO:0005789">
    <property type="term" value="C:endoplasmic reticulum membrane"/>
    <property type="evidence" value="ECO:0007669"/>
    <property type="project" value="UniProtKB-SubCell"/>
</dbReference>